<keyword evidence="2" id="KW-0690">Ribosome biogenesis</keyword>
<dbReference type="SMART" id="SM00487">
    <property type="entry name" value="DEXDc"/>
    <property type="match status" value="1"/>
</dbReference>
<evidence type="ECO:0000256" key="3">
    <source>
        <dbReference type="ARBA" id="ARBA00022552"/>
    </source>
</evidence>
<dbReference type="GO" id="GO:0005635">
    <property type="term" value="C:nuclear envelope"/>
    <property type="evidence" value="ECO:0007669"/>
    <property type="project" value="EnsemblFungi"/>
</dbReference>
<dbReference type="Proteomes" id="UP000078340">
    <property type="component" value="Unassembled WGS sequence"/>
</dbReference>
<evidence type="ECO:0000313" key="23">
    <source>
        <dbReference type="Proteomes" id="UP000078340"/>
    </source>
</evidence>
<dbReference type="PROSITE" id="PS00039">
    <property type="entry name" value="DEAD_ATP_HELICASE"/>
    <property type="match status" value="1"/>
</dbReference>
<dbReference type="KEGG" id="plj:28890455"/>
<evidence type="ECO:0000256" key="11">
    <source>
        <dbReference type="ARBA" id="ARBA00024357"/>
    </source>
</evidence>
<dbReference type="GO" id="GO:0003724">
    <property type="term" value="F:RNA helicase activity"/>
    <property type="evidence" value="ECO:0007669"/>
    <property type="project" value="UniProtKB-EC"/>
</dbReference>
<dbReference type="EMBL" id="LSBH01000006">
    <property type="protein sequence ID" value="OAQ77050.1"/>
    <property type="molecule type" value="Genomic_DNA"/>
</dbReference>
<dbReference type="InterPro" id="IPR014001">
    <property type="entry name" value="Helicase_ATP-bd"/>
</dbReference>
<evidence type="ECO:0000313" key="21">
    <source>
        <dbReference type="EMBL" id="OAQ77050.1"/>
    </source>
</evidence>
<dbReference type="GO" id="GO:0030687">
    <property type="term" value="C:preribosome, large subunit precursor"/>
    <property type="evidence" value="ECO:0007669"/>
    <property type="project" value="EnsemblFungi"/>
</dbReference>
<keyword evidence="9" id="KW-0539">Nucleus</keyword>
<evidence type="ECO:0000256" key="12">
    <source>
        <dbReference type="ARBA" id="ARBA00024365"/>
    </source>
</evidence>
<dbReference type="OMA" id="LMEFHSQ"/>
<dbReference type="GO" id="GO:0005524">
    <property type="term" value="F:ATP binding"/>
    <property type="evidence" value="ECO:0007669"/>
    <property type="project" value="UniProtKB-UniRule"/>
</dbReference>
<comment type="catalytic activity">
    <reaction evidence="13 16">
        <text>ATP + H2O = ADP + phosphate + H(+)</text>
        <dbReference type="Rhea" id="RHEA:13065"/>
        <dbReference type="ChEBI" id="CHEBI:15377"/>
        <dbReference type="ChEBI" id="CHEBI:15378"/>
        <dbReference type="ChEBI" id="CHEBI:30616"/>
        <dbReference type="ChEBI" id="CHEBI:43474"/>
        <dbReference type="ChEBI" id="CHEBI:456216"/>
        <dbReference type="EC" id="3.6.4.13"/>
    </reaction>
</comment>
<feature type="compositionally biased region" description="Low complexity" evidence="17">
    <location>
        <begin position="15"/>
        <end position="25"/>
    </location>
</feature>
<dbReference type="GO" id="GO:0000462">
    <property type="term" value="P:maturation of SSU-rRNA from tricistronic rRNA transcript (SSU-rRNA, 5.8S rRNA, LSU-rRNA)"/>
    <property type="evidence" value="ECO:0007669"/>
    <property type="project" value="EnsemblFungi"/>
</dbReference>
<comment type="subcellular location">
    <subcellularLocation>
        <location evidence="1">Nucleus</location>
        <location evidence="1">Nucleolus</location>
    </subcellularLocation>
</comment>
<dbReference type="InterPro" id="IPR001650">
    <property type="entry name" value="Helicase_C-like"/>
</dbReference>
<dbReference type="CDD" id="cd18787">
    <property type="entry name" value="SF2_C_DEAD"/>
    <property type="match status" value="1"/>
</dbReference>
<evidence type="ECO:0000256" key="6">
    <source>
        <dbReference type="ARBA" id="ARBA00022806"/>
    </source>
</evidence>
<comment type="similarity">
    <text evidence="11">Belongs to the DEAD box helicase family. DDX18/HAS1 subfamily.</text>
</comment>
<dbReference type="InterPro" id="IPR011545">
    <property type="entry name" value="DEAD/DEAH_box_helicase_dom"/>
</dbReference>
<evidence type="ECO:0000259" key="20">
    <source>
        <dbReference type="PROSITE" id="PS51195"/>
    </source>
</evidence>
<evidence type="ECO:0000256" key="17">
    <source>
        <dbReference type="SAM" id="MobiDB-lite"/>
    </source>
</evidence>
<feature type="domain" description="Helicase ATP-binding" evidence="18">
    <location>
        <begin position="138"/>
        <end position="313"/>
    </location>
</feature>
<gene>
    <name evidence="21" type="ORF">VFPBJ_07522</name>
    <name evidence="22" type="ORF">VFPFJ_08332</name>
</gene>
<keyword evidence="8 16" id="KW-0694">RNA-binding</keyword>
<name>A0A179H8V1_PURLI</name>
<dbReference type="PROSITE" id="PS51192">
    <property type="entry name" value="HELICASE_ATP_BIND_1"/>
    <property type="match status" value="1"/>
</dbReference>
<dbReference type="Pfam" id="PF13959">
    <property type="entry name" value="CTE_SPB4"/>
    <property type="match status" value="1"/>
</dbReference>
<dbReference type="GO" id="GO:1990417">
    <property type="term" value="P:snoRNA release from pre-rRNA"/>
    <property type="evidence" value="ECO:0007669"/>
    <property type="project" value="EnsemblFungi"/>
</dbReference>
<comment type="function">
    <text evidence="16">RNA helicase.</text>
</comment>
<evidence type="ECO:0000256" key="10">
    <source>
        <dbReference type="ARBA" id="ARBA00024310"/>
    </source>
</evidence>
<dbReference type="AlphaFoldDB" id="A0A179H8V1"/>
<comment type="domain">
    <text evidence="16">The Q motif is unique to and characteristic of the DEAD box family of RNA helicases and controls ATP binding and hydrolysis.</text>
</comment>
<dbReference type="GO" id="GO:0042802">
    <property type="term" value="F:identical protein binding"/>
    <property type="evidence" value="ECO:0007669"/>
    <property type="project" value="EnsemblFungi"/>
</dbReference>
<dbReference type="GO" id="GO:0016787">
    <property type="term" value="F:hydrolase activity"/>
    <property type="evidence" value="ECO:0007669"/>
    <property type="project" value="UniProtKB-KW"/>
</dbReference>
<organism evidence="22 23">
    <name type="scientific">Purpureocillium lilacinum</name>
    <name type="common">Paecilomyces lilacinus</name>
    <dbReference type="NCBI Taxonomy" id="33203"/>
    <lineage>
        <taxon>Eukaryota</taxon>
        <taxon>Fungi</taxon>
        <taxon>Dikarya</taxon>
        <taxon>Ascomycota</taxon>
        <taxon>Pezizomycotina</taxon>
        <taxon>Sordariomycetes</taxon>
        <taxon>Hypocreomycetidae</taxon>
        <taxon>Hypocreales</taxon>
        <taxon>Ophiocordycipitaceae</taxon>
        <taxon>Purpureocillium</taxon>
    </lineage>
</organism>
<keyword evidence="7 15" id="KW-0067">ATP-binding</keyword>
<keyword evidence="6 15" id="KW-0347">Helicase</keyword>
<comment type="subunit">
    <text evidence="12">Associates in the nucleolus with the 60S and pre-60S ribosomal subunits.</text>
</comment>
<evidence type="ECO:0000256" key="14">
    <source>
        <dbReference type="PROSITE-ProRule" id="PRU00552"/>
    </source>
</evidence>
<dbReference type="GO" id="GO:0003723">
    <property type="term" value="F:RNA binding"/>
    <property type="evidence" value="ECO:0007669"/>
    <property type="project" value="UniProtKB-UniRule"/>
</dbReference>
<evidence type="ECO:0000313" key="22">
    <source>
        <dbReference type="EMBL" id="OAQ85943.1"/>
    </source>
</evidence>
<dbReference type="InterPro" id="IPR025313">
    <property type="entry name" value="SPB4-like_CTE"/>
</dbReference>
<keyword evidence="3" id="KW-0698">rRNA processing</keyword>
<evidence type="ECO:0000256" key="5">
    <source>
        <dbReference type="ARBA" id="ARBA00022801"/>
    </source>
</evidence>
<dbReference type="InterPro" id="IPR027417">
    <property type="entry name" value="P-loop_NTPase"/>
</dbReference>
<dbReference type="EC" id="3.6.4.13" evidence="16"/>
<dbReference type="GO" id="GO:0000463">
    <property type="term" value="P:maturation of LSU-rRNA from tricistronic rRNA transcript (SSU-rRNA, 5.8S rRNA, LSU-rRNA)"/>
    <property type="evidence" value="ECO:0007669"/>
    <property type="project" value="EnsemblFungi"/>
</dbReference>
<dbReference type="Pfam" id="PF00270">
    <property type="entry name" value="DEAD"/>
    <property type="match status" value="1"/>
</dbReference>
<feature type="region of interest" description="Disordered" evidence="17">
    <location>
        <begin position="1"/>
        <end position="93"/>
    </location>
</feature>
<dbReference type="InterPro" id="IPR000629">
    <property type="entry name" value="RNA-helicase_DEAD-box_CS"/>
</dbReference>
<feature type="domain" description="DEAD-box RNA helicase Q" evidence="20">
    <location>
        <begin position="107"/>
        <end position="135"/>
    </location>
</feature>
<feature type="short sequence motif" description="Q motif" evidence="14">
    <location>
        <begin position="107"/>
        <end position="135"/>
    </location>
</feature>
<proteinExistence type="inferred from homology"/>
<dbReference type="Gene3D" id="3.40.50.300">
    <property type="entry name" value="P-loop containing nucleotide triphosphate hydrolases"/>
    <property type="match status" value="2"/>
</dbReference>
<dbReference type="GeneID" id="28890455"/>
<evidence type="ECO:0000256" key="7">
    <source>
        <dbReference type="ARBA" id="ARBA00022840"/>
    </source>
</evidence>
<evidence type="ECO:0000256" key="9">
    <source>
        <dbReference type="ARBA" id="ARBA00023242"/>
    </source>
</evidence>
<reference evidence="22 23" key="1">
    <citation type="submission" date="2016-02" db="EMBL/GenBank/DDBJ databases">
        <title>Biosynthesis of antibiotic leucinostatins and their inhibition on Phytophthora in bio-control Purpureocillium lilacinum.</title>
        <authorList>
            <person name="Wang G."/>
            <person name="Liu Z."/>
            <person name="Lin R."/>
            <person name="Li E."/>
            <person name="Mao Z."/>
            <person name="Ling J."/>
            <person name="Yin W."/>
            <person name="Xie B."/>
        </authorList>
    </citation>
    <scope>NUCLEOTIDE SEQUENCE [LARGE SCALE GENOMIC DNA]</scope>
    <source>
        <strain evidence="21">PLBJ-1</strain>
        <strain evidence="22">PLFJ-1</strain>
    </source>
</reference>
<evidence type="ECO:0000256" key="4">
    <source>
        <dbReference type="ARBA" id="ARBA00022741"/>
    </source>
</evidence>
<dbReference type="PROSITE" id="PS51195">
    <property type="entry name" value="Q_MOTIF"/>
    <property type="match status" value="1"/>
</dbReference>
<dbReference type="SMART" id="SM00490">
    <property type="entry name" value="HELICc"/>
    <property type="match status" value="1"/>
</dbReference>
<dbReference type="SMART" id="SM01178">
    <property type="entry name" value="DUF4217"/>
    <property type="match status" value="1"/>
</dbReference>
<dbReference type="InterPro" id="IPR044773">
    <property type="entry name" value="DDX18/Has1_DEADc"/>
</dbReference>
<comment type="function">
    <text evidence="10">ATP-dependent RNA helicase involved in 40S ribosomal subunit biogenesis. Required for the processing and cleavage of 35S pre-rRNA at sites A0, A1, and A2, leading to mature 18S rRNA.</text>
</comment>
<dbReference type="Pfam" id="PF00271">
    <property type="entry name" value="Helicase_C"/>
    <property type="match status" value="1"/>
</dbReference>
<evidence type="ECO:0000256" key="2">
    <source>
        <dbReference type="ARBA" id="ARBA00022517"/>
    </source>
</evidence>
<dbReference type="Proteomes" id="UP000078240">
    <property type="component" value="Unassembled WGS sequence"/>
</dbReference>
<feature type="compositionally biased region" description="Acidic residues" evidence="17">
    <location>
        <begin position="40"/>
        <end position="83"/>
    </location>
</feature>
<evidence type="ECO:0000256" key="13">
    <source>
        <dbReference type="ARBA" id="ARBA00047984"/>
    </source>
</evidence>
<keyword evidence="5 15" id="KW-0378">Hydrolase</keyword>
<keyword evidence="4 15" id="KW-0547">Nucleotide-binding</keyword>
<protein>
    <recommendedName>
        <fullName evidence="16">ATP-dependent RNA helicase</fullName>
        <ecNumber evidence="16">3.6.4.13</ecNumber>
    </recommendedName>
</protein>
<dbReference type="GO" id="GO:0032040">
    <property type="term" value="C:small-subunit processome"/>
    <property type="evidence" value="ECO:0007669"/>
    <property type="project" value="EnsemblFungi"/>
</dbReference>
<comment type="caution">
    <text evidence="22">The sequence shown here is derived from an EMBL/GenBank/DDBJ whole genome shotgun (WGS) entry which is preliminary data.</text>
</comment>
<evidence type="ECO:0000259" key="18">
    <source>
        <dbReference type="PROSITE" id="PS51192"/>
    </source>
</evidence>
<evidence type="ECO:0000256" key="15">
    <source>
        <dbReference type="RuleBase" id="RU000492"/>
    </source>
</evidence>
<accession>A0A179H8V1</accession>
<dbReference type="PANTHER" id="PTHR24031">
    <property type="entry name" value="RNA HELICASE"/>
    <property type="match status" value="1"/>
</dbReference>
<dbReference type="CDD" id="cd17942">
    <property type="entry name" value="DEADc_DDX18"/>
    <property type="match status" value="1"/>
</dbReference>
<dbReference type="InterPro" id="IPR014014">
    <property type="entry name" value="RNA_helicase_DEAD_Q_motif"/>
</dbReference>
<sequence length="583" mass="64579">MGDLAATKKRKRNGVDAVADAAAATKKSKKVKAPPPKEVEESEEESEDEDEVEEVEEDAEDGSEAADNSQDEDGSEASDEEQGSDLRADRVLPADATPLVPLASDSQTFDELKLSDKTMKAIGEMGFTKMTTIQRSAIPPLLAGKDVLGAAKTGSGKTLAFLIPAIEILSALRFKPRNGTGVIVVSPTRELALQIFGVARELMKHHSQTYGIVIGGANRKAEAEKLSKGVNLLIATPGRLLDHLLNTPFVFKNLKSLVIDEADRILEVGFEDEIRKIVQVLKNDNRQTMLFSATQTTKVEDLARISLRPGPLYINVDEEKQYSTVEGLEQGYVLCEADKRFILLFSFLQRMQAKKKKVIVFFSSCNSVKYYAELLNYIDCPVLDLHGKQKQQKRTNTFFEFSNASHGVLICTDVAARGLDIPAVDFIVQFDPPDNTRDYIHRVGRTARGADGKGRSLMFLQPNEVGFLSHLKAARVPVVEFDFPTKKILNVQSQLEKLIGKNYYLQQSAKEAFKSYLHAYASHSLRSVYDINKLDLAKVAKSFGFTTPPRVDITLGQSMSRDRVQGRRSYGSQPRQATRGGRK</sequence>
<feature type="domain" description="Helicase C-terminal" evidence="19">
    <location>
        <begin position="327"/>
        <end position="499"/>
    </location>
</feature>
<evidence type="ECO:0000256" key="8">
    <source>
        <dbReference type="ARBA" id="ARBA00022884"/>
    </source>
</evidence>
<feature type="region of interest" description="Disordered" evidence="17">
    <location>
        <begin position="556"/>
        <end position="583"/>
    </location>
</feature>
<dbReference type="EMBL" id="LSBI01000007">
    <property type="protein sequence ID" value="OAQ85943.1"/>
    <property type="molecule type" value="Genomic_DNA"/>
</dbReference>
<dbReference type="FunFam" id="3.40.50.300:FF:000379">
    <property type="entry name" value="RNA helicase"/>
    <property type="match status" value="1"/>
</dbReference>
<dbReference type="PROSITE" id="PS51194">
    <property type="entry name" value="HELICASE_CTER"/>
    <property type="match status" value="1"/>
</dbReference>
<evidence type="ECO:0000256" key="1">
    <source>
        <dbReference type="ARBA" id="ARBA00004604"/>
    </source>
</evidence>
<dbReference type="STRING" id="33203.A0A179H8V1"/>
<evidence type="ECO:0000256" key="16">
    <source>
        <dbReference type="RuleBase" id="RU365068"/>
    </source>
</evidence>
<evidence type="ECO:0000259" key="19">
    <source>
        <dbReference type="PROSITE" id="PS51194"/>
    </source>
</evidence>
<dbReference type="SUPFAM" id="SSF52540">
    <property type="entry name" value="P-loop containing nucleoside triphosphate hydrolases"/>
    <property type="match status" value="2"/>
</dbReference>